<accession>A0ABR3PH91</accession>
<gene>
    <name evidence="1" type="ORF">AAFC00_002281</name>
</gene>
<protein>
    <submittedName>
        <fullName evidence="1">Uncharacterized protein</fullName>
    </submittedName>
</protein>
<evidence type="ECO:0000313" key="1">
    <source>
        <dbReference type="EMBL" id="KAL1305389.1"/>
    </source>
</evidence>
<proteinExistence type="predicted"/>
<dbReference type="GeneID" id="95975983"/>
<dbReference type="EMBL" id="JBFMKM010000007">
    <property type="protein sequence ID" value="KAL1305389.1"/>
    <property type="molecule type" value="Genomic_DNA"/>
</dbReference>
<sequence>MLSRSLKTMARALDMTGSTGRHYHFKELIQEREDFGRVWLATTGSGQDHNILKDVPKNIFTNSKENVQPRLPHSPHIRGPVDHIPQENILVYKYLTDDFYFLIKKQINVRVKRRILKAAFKELPNYILKTSFILIPSLTTFWSTTDTIHRNR</sequence>
<dbReference type="RefSeq" id="XP_069201662.1">
    <property type="nucleotide sequence ID" value="XM_069348504.1"/>
</dbReference>
<organism evidence="1 2">
    <name type="scientific">Neodothiora populina</name>
    <dbReference type="NCBI Taxonomy" id="2781224"/>
    <lineage>
        <taxon>Eukaryota</taxon>
        <taxon>Fungi</taxon>
        <taxon>Dikarya</taxon>
        <taxon>Ascomycota</taxon>
        <taxon>Pezizomycotina</taxon>
        <taxon>Dothideomycetes</taxon>
        <taxon>Dothideomycetidae</taxon>
        <taxon>Dothideales</taxon>
        <taxon>Dothioraceae</taxon>
        <taxon>Neodothiora</taxon>
    </lineage>
</organism>
<keyword evidence="2" id="KW-1185">Reference proteome</keyword>
<dbReference type="Proteomes" id="UP001562354">
    <property type="component" value="Unassembled WGS sequence"/>
</dbReference>
<evidence type="ECO:0000313" key="2">
    <source>
        <dbReference type="Proteomes" id="UP001562354"/>
    </source>
</evidence>
<name>A0ABR3PH91_9PEZI</name>
<reference evidence="1 2" key="1">
    <citation type="submission" date="2024-07" db="EMBL/GenBank/DDBJ databases">
        <title>Draft sequence of the Neodothiora populina.</title>
        <authorList>
            <person name="Drown D.D."/>
            <person name="Schuette U.S."/>
            <person name="Buechlein A.B."/>
            <person name="Rusch D.R."/>
            <person name="Winton L.W."/>
            <person name="Adams G.A."/>
        </authorList>
    </citation>
    <scope>NUCLEOTIDE SEQUENCE [LARGE SCALE GENOMIC DNA]</scope>
    <source>
        <strain evidence="1 2">CPC 39397</strain>
    </source>
</reference>
<comment type="caution">
    <text evidence="1">The sequence shown here is derived from an EMBL/GenBank/DDBJ whole genome shotgun (WGS) entry which is preliminary data.</text>
</comment>